<sequence length="121" mass="13871">QQQQQPAYGPTKPQQYQYHNNIVNIQQPNHIAHNTLNTSSNSNNNMPLYASNTGSGGGELKSSVGATVTFDEFTEFYWPHDSKQYQHHQPQQQQQQLHQKQQHQQHQHATSHNNCNNIDIG</sequence>
<evidence type="ECO:0000313" key="2">
    <source>
        <dbReference type="EMBL" id="JAB88351.1"/>
    </source>
</evidence>
<dbReference type="EMBL" id="GAMC01018204">
    <property type="protein sequence ID" value="JAB88351.1"/>
    <property type="molecule type" value="mRNA"/>
</dbReference>
<feature type="region of interest" description="Disordered" evidence="1">
    <location>
        <begin position="33"/>
        <end position="61"/>
    </location>
</feature>
<reference evidence="2" key="1">
    <citation type="submission" date="2013-07" db="EMBL/GenBank/DDBJ databases">
        <authorList>
            <person name="Geib S."/>
        </authorList>
    </citation>
    <scope>NUCLEOTIDE SEQUENCE</scope>
</reference>
<evidence type="ECO:0000256" key="1">
    <source>
        <dbReference type="SAM" id="MobiDB-lite"/>
    </source>
</evidence>
<accession>W8B4X6</accession>
<feature type="region of interest" description="Disordered" evidence="1">
    <location>
        <begin position="79"/>
        <end position="121"/>
    </location>
</feature>
<feature type="non-terminal residue" evidence="2">
    <location>
        <position position="1"/>
    </location>
</feature>
<feature type="compositionally biased region" description="Polar residues" evidence="1">
    <location>
        <begin position="110"/>
        <end position="121"/>
    </location>
</feature>
<feature type="non-terminal residue" evidence="2">
    <location>
        <position position="121"/>
    </location>
</feature>
<organism evidence="2">
    <name type="scientific">Ceratitis capitata</name>
    <name type="common">Mediterranean fruit fly</name>
    <name type="synonym">Tephritis capitata</name>
    <dbReference type="NCBI Taxonomy" id="7213"/>
    <lineage>
        <taxon>Eukaryota</taxon>
        <taxon>Metazoa</taxon>
        <taxon>Ecdysozoa</taxon>
        <taxon>Arthropoda</taxon>
        <taxon>Hexapoda</taxon>
        <taxon>Insecta</taxon>
        <taxon>Pterygota</taxon>
        <taxon>Neoptera</taxon>
        <taxon>Endopterygota</taxon>
        <taxon>Diptera</taxon>
        <taxon>Brachycera</taxon>
        <taxon>Muscomorpha</taxon>
        <taxon>Tephritoidea</taxon>
        <taxon>Tephritidae</taxon>
        <taxon>Ceratitis</taxon>
        <taxon>Ceratitis</taxon>
    </lineage>
</organism>
<dbReference type="AlphaFoldDB" id="W8B4X6"/>
<proteinExistence type="evidence at transcript level"/>
<feature type="compositionally biased region" description="Low complexity" evidence="1">
    <location>
        <begin position="34"/>
        <end position="45"/>
    </location>
</feature>
<feature type="compositionally biased region" description="Low complexity" evidence="1">
    <location>
        <begin position="87"/>
        <end position="99"/>
    </location>
</feature>
<name>W8B4X6_CERCA</name>
<reference evidence="2" key="2">
    <citation type="journal article" date="2014" name="BMC Genomics">
        <title>A genomic perspective to assessing quality of mass-reared SIT flies used in Mediterranean fruit fly (Ceratitis capitata) eradication in California.</title>
        <authorList>
            <person name="Calla B."/>
            <person name="Hall B."/>
            <person name="Hou S."/>
            <person name="Geib S.M."/>
        </authorList>
    </citation>
    <scope>NUCLEOTIDE SEQUENCE</scope>
</reference>
<protein>
    <submittedName>
        <fullName evidence="2">Uncharacterized protein</fullName>
    </submittedName>
</protein>